<dbReference type="PANTHER" id="PTHR46517">
    <property type="entry name" value="FRUCTOSE-2,6-BISPHOSPHATASE TIGAR"/>
    <property type="match status" value="1"/>
</dbReference>
<dbReference type="AlphaFoldDB" id="A0A5M8QNF3"/>
<dbReference type="Gene3D" id="3.40.50.1240">
    <property type="entry name" value="Phosphoglycerate mutase-like"/>
    <property type="match status" value="1"/>
</dbReference>
<dbReference type="SUPFAM" id="SSF53254">
    <property type="entry name" value="Phosphoglycerate mutase-like"/>
    <property type="match status" value="1"/>
</dbReference>
<dbReference type="GO" id="GO:0045820">
    <property type="term" value="P:negative regulation of glycolytic process"/>
    <property type="evidence" value="ECO:0007669"/>
    <property type="project" value="TreeGrafter"/>
</dbReference>
<proteinExistence type="predicted"/>
<evidence type="ECO:0000256" key="2">
    <source>
        <dbReference type="PIRSR" id="PIRSR613078-1"/>
    </source>
</evidence>
<dbReference type="SMART" id="SM00855">
    <property type="entry name" value="PGAM"/>
    <property type="match status" value="1"/>
</dbReference>
<protein>
    <submittedName>
        <fullName evidence="4">Histidine phosphatase family protein</fullName>
    </submittedName>
</protein>
<evidence type="ECO:0000313" key="4">
    <source>
        <dbReference type="EMBL" id="KAA6436063.1"/>
    </source>
</evidence>
<evidence type="ECO:0000313" key="5">
    <source>
        <dbReference type="Proteomes" id="UP000323221"/>
    </source>
</evidence>
<keyword evidence="5" id="KW-1185">Reference proteome</keyword>
<feature type="active site" description="Proton donor/acceptor" evidence="2">
    <location>
        <position position="113"/>
    </location>
</feature>
<dbReference type="EMBL" id="VOIR01000011">
    <property type="protein sequence ID" value="KAA6436063.1"/>
    <property type="molecule type" value="Genomic_DNA"/>
</dbReference>
<organism evidence="4 5">
    <name type="scientific">Agrococcus sediminis</name>
    <dbReference type="NCBI Taxonomy" id="2599924"/>
    <lineage>
        <taxon>Bacteria</taxon>
        <taxon>Bacillati</taxon>
        <taxon>Actinomycetota</taxon>
        <taxon>Actinomycetes</taxon>
        <taxon>Micrococcales</taxon>
        <taxon>Microbacteriaceae</taxon>
        <taxon>Agrococcus</taxon>
    </lineage>
</organism>
<evidence type="ECO:0000256" key="3">
    <source>
        <dbReference type="PIRSR" id="PIRSR613078-2"/>
    </source>
</evidence>
<accession>A0A5M8QNF3</accession>
<dbReference type="GO" id="GO:0004331">
    <property type="term" value="F:fructose-2,6-bisphosphate 2-phosphatase activity"/>
    <property type="evidence" value="ECO:0007669"/>
    <property type="project" value="TreeGrafter"/>
</dbReference>
<reference evidence="4 5" key="1">
    <citation type="submission" date="2019-08" db="EMBL/GenBank/DDBJ databases">
        <title>Agrococcus lahaulensis sp. nov., isolated from a cold desert of the Indian Himalayas.</title>
        <authorList>
            <person name="Qu J.H."/>
        </authorList>
    </citation>
    <scope>NUCLEOTIDE SEQUENCE [LARGE SCALE GENOMIC DNA]</scope>
    <source>
        <strain evidence="4 5">NS18</strain>
    </source>
</reference>
<dbReference type="GO" id="GO:0005829">
    <property type="term" value="C:cytosol"/>
    <property type="evidence" value="ECO:0007669"/>
    <property type="project" value="TreeGrafter"/>
</dbReference>
<feature type="binding site" evidence="3">
    <location>
        <position position="87"/>
    </location>
    <ligand>
        <name>substrate</name>
    </ligand>
</feature>
<dbReference type="InterPro" id="IPR013078">
    <property type="entry name" value="His_Pase_superF_clade-1"/>
</dbReference>
<feature type="active site" description="Tele-phosphohistidine intermediate" evidence="2">
    <location>
        <position position="38"/>
    </location>
</feature>
<dbReference type="PANTHER" id="PTHR46517:SF1">
    <property type="entry name" value="FRUCTOSE-2,6-BISPHOSPHATASE TIGAR"/>
    <property type="match status" value="1"/>
</dbReference>
<gene>
    <name evidence="4" type="ORF">FQ330_01115</name>
</gene>
<evidence type="ECO:0000256" key="1">
    <source>
        <dbReference type="ARBA" id="ARBA00022801"/>
    </source>
</evidence>
<dbReference type="OrthoDB" id="4131070at2"/>
<dbReference type="RefSeq" id="WP_146354533.1">
    <property type="nucleotide sequence ID" value="NZ_VOIR01000011.1"/>
</dbReference>
<dbReference type="Proteomes" id="UP000323221">
    <property type="component" value="Unassembled WGS sequence"/>
</dbReference>
<sequence length="264" mass="28746">MNDQAQTTGADDAPEQYLPEELAALAEGRAVRLRLVRHAETEHNINHLMQGWSDSPITERGRRQIEAVAQHLAAERFDLAFSSDLQRTRTTADGILAALDPKPPLEHLELLREWHFGAHEERPSADVWREVIVEHGFEVDRELSALRAIAEQVGWRGLFDTIAQLDPTGQAEEAAATVMRADAALEHVVRAAGALERPAADEVHVLVVSHGGFITSLLRQLVPELTPDVILPNCSITTVSLAAGTTVWRLDGLGETADGPGPAA</sequence>
<dbReference type="CDD" id="cd07067">
    <property type="entry name" value="HP_PGM_like"/>
    <property type="match status" value="1"/>
</dbReference>
<dbReference type="InterPro" id="IPR051695">
    <property type="entry name" value="Phosphoglycerate_Mutase"/>
</dbReference>
<dbReference type="GO" id="GO:0043456">
    <property type="term" value="P:regulation of pentose-phosphate shunt"/>
    <property type="evidence" value="ECO:0007669"/>
    <property type="project" value="TreeGrafter"/>
</dbReference>
<dbReference type="InterPro" id="IPR029033">
    <property type="entry name" value="His_PPase_superfam"/>
</dbReference>
<name>A0A5M8QNF3_9MICO</name>
<comment type="caution">
    <text evidence="4">The sequence shown here is derived from an EMBL/GenBank/DDBJ whole genome shotgun (WGS) entry which is preliminary data.</text>
</comment>
<feature type="binding site" evidence="3">
    <location>
        <begin position="37"/>
        <end position="44"/>
    </location>
    <ligand>
        <name>substrate</name>
    </ligand>
</feature>
<dbReference type="Pfam" id="PF00300">
    <property type="entry name" value="His_Phos_1"/>
    <property type="match status" value="1"/>
</dbReference>
<keyword evidence="1" id="KW-0378">Hydrolase</keyword>